<keyword evidence="3" id="KW-1185">Reference proteome</keyword>
<protein>
    <submittedName>
        <fullName evidence="2">Uncharacterized protein</fullName>
    </submittedName>
</protein>
<name>A0ABQ1K7B4_9GAMM</name>
<dbReference type="EMBL" id="BMIJ01000002">
    <property type="protein sequence ID" value="GGB86594.1"/>
    <property type="molecule type" value="Genomic_DNA"/>
</dbReference>
<evidence type="ECO:0000313" key="3">
    <source>
        <dbReference type="Proteomes" id="UP000629025"/>
    </source>
</evidence>
<dbReference type="RefSeq" id="WP_188746082.1">
    <property type="nucleotide sequence ID" value="NZ_BMIJ01000002.1"/>
</dbReference>
<evidence type="ECO:0000313" key="2">
    <source>
        <dbReference type="EMBL" id="GGB86594.1"/>
    </source>
</evidence>
<comment type="caution">
    <text evidence="2">The sequence shown here is derived from an EMBL/GenBank/DDBJ whole genome shotgun (WGS) entry which is preliminary data.</text>
</comment>
<dbReference type="Proteomes" id="UP000629025">
    <property type="component" value="Unassembled WGS sequence"/>
</dbReference>
<proteinExistence type="predicted"/>
<feature type="chain" id="PRO_5046807862" evidence="1">
    <location>
        <begin position="25"/>
        <end position="278"/>
    </location>
</feature>
<evidence type="ECO:0000256" key="1">
    <source>
        <dbReference type="SAM" id="SignalP"/>
    </source>
</evidence>
<organism evidence="2 3">
    <name type="scientific">Marinobacterium zhoushanense</name>
    <dbReference type="NCBI Taxonomy" id="1679163"/>
    <lineage>
        <taxon>Bacteria</taxon>
        <taxon>Pseudomonadati</taxon>
        <taxon>Pseudomonadota</taxon>
        <taxon>Gammaproteobacteria</taxon>
        <taxon>Oceanospirillales</taxon>
        <taxon>Oceanospirillaceae</taxon>
        <taxon>Marinobacterium</taxon>
    </lineage>
</organism>
<keyword evidence="1" id="KW-0732">Signal</keyword>
<reference evidence="3" key="1">
    <citation type="journal article" date="2019" name="Int. J. Syst. Evol. Microbiol.">
        <title>The Global Catalogue of Microorganisms (GCM) 10K type strain sequencing project: providing services to taxonomists for standard genome sequencing and annotation.</title>
        <authorList>
            <consortium name="The Broad Institute Genomics Platform"/>
            <consortium name="The Broad Institute Genome Sequencing Center for Infectious Disease"/>
            <person name="Wu L."/>
            <person name="Ma J."/>
        </authorList>
    </citation>
    <scope>NUCLEOTIDE SEQUENCE [LARGE SCALE GENOMIC DNA]</scope>
    <source>
        <strain evidence="3">CGMCC 1.15341</strain>
    </source>
</reference>
<gene>
    <name evidence="2" type="ORF">GCM10011352_10610</name>
</gene>
<feature type="signal peptide" evidence="1">
    <location>
        <begin position="1"/>
        <end position="24"/>
    </location>
</feature>
<sequence length="278" mass="30403">MNVLLKTSLIASLFSLVFAPLAIAGNGAPSGAHYTVNFIGHPNLAECDGDPEYCESILGGNAAYSGGSALFVPLVTSKSPGNGKSGKTTLCTDPDDGLQTEFIDEEGPTFQTEEPDGKTRIYFEPTTDGSFEIVDRIADKDGATIQVPVTDDANRYIMLDLFIRVLGKPGTCAEITGYAEETVDTTQLWWYSGSILLDRESGRSTFEKATDIFSVAYCEVEWVDTDGDLAGDTWQCVDGSETELSVFNDIFDQYFWEFLNNGTRLIQARFYPRSDYPG</sequence>
<accession>A0ABQ1K7B4</accession>